<dbReference type="AlphaFoldDB" id="A0A6A4I3I5"/>
<gene>
    <name evidence="1" type="ORF">BT96DRAFT_387259</name>
</gene>
<proteinExistence type="predicted"/>
<protein>
    <submittedName>
        <fullName evidence="1">Uncharacterized protein</fullName>
    </submittedName>
</protein>
<dbReference type="EMBL" id="ML769412">
    <property type="protein sequence ID" value="KAE9405001.1"/>
    <property type="molecule type" value="Genomic_DNA"/>
</dbReference>
<keyword evidence="2" id="KW-1185">Reference proteome</keyword>
<dbReference type="Proteomes" id="UP000799118">
    <property type="component" value="Unassembled WGS sequence"/>
</dbReference>
<name>A0A6A4I3I5_9AGAR</name>
<reference evidence="1" key="1">
    <citation type="journal article" date="2019" name="Environ. Microbiol.">
        <title>Fungal ecological strategies reflected in gene transcription - a case study of two litter decomposers.</title>
        <authorList>
            <person name="Barbi F."/>
            <person name="Kohler A."/>
            <person name="Barry K."/>
            <person name="Baskaran P."/>
            <person name="Daum C."/>
            <person name="Fauchery L."/>
            <person name="Ihrmark K."/>
            <person name="Kuo A."/>
            <person name="LaButti K."/>
            <person name="Lipzen A."/>
            <person name="Morin E."/>
            <person name="Grigoriev I.V."/>
            <person name="Henrissat B."/>
            <person name="Lindahl B."/>
            <person name="Martin F."/>
        </authorList>
    </citation>
    <scope>NUCLEOTIDE SEQUENCE</scope>
    <source>
        <strain evidence="1">JB14</strain>
    </source>
</reference>
<evidence type="ECO:0000313" key="2">
    <source>
        <dbReference type="Proteomes" id="UP000799118"/>
    </source>
</evidence>
<accession>A0A6A4I3I5</accession>
<sequence>MILRSSKCIYWIFWDLEERDMEGRKGDFTRRSFLVVVLPFMVQVVLKASMKKEGGRGKENRILKPTYQFPNADSFYCIGSGIRKHGNILSFFRVGGPGVCNGRSHPSVWDQASSRNHFSPSSSKVIVLLT</sequence>
<organism evidence="1 2">
    <name type="scientific">Gymnopus androsaceus JB14</name>
    <dbReference type="NCBI Taxonomy" id="1447944"/>
    <lineage>
        <taxon>Eukaryota</taxon>
        <taxon>Fungi</taxon>
        <taxon>Dikarya</taxon>
        <taxon>Basidiomycota</taxon>
        <taxon>Agaricomycotina</taxon>
        <taxon>Agaricomycetes</taxon>
        <taxon>Agaricomycetidae</taxon>
        <taxon>Agaricales</taxon>
        <taxon>Marasmiineae</taxon>
        <taxon>Omphalotaceae</taxon>
        <taxon>Gymnopus</taxon>
    </lineage>
</organism>
<evidence type="ECO:0000313" key="1">
    <source>
        <dbReference type="EMBL" id="KAE9405001.1"/>
    </source>
</evidence>